<evidence type="ECO:0000313" key="2">
    <source>
        <dbReference type="Proteomes" id="UP000182944"/>
    </source>
</evidence>
<dbReference type="AlphaFoldDB" id="A0A1H2UIU2"/>
<reference evidence="2" key="1">
    <citation type="submission" date="2016-10" db="EMBL/GenBank/DDBJ databases">
        <authorList>
            <person name="Varghese N."/>
            <person name="Submissions S."/>
        </authorList>
    </citation>
    <scope>NUCLEOTIDE SEQUENCE [LARGE SCALE GENOMIC DNA]</scope>
    <source>
        <strain evidence="2">DSM 29303</strain>
    </source>
</reference>
<organism evidence="1 2">
    <name type="scientific">Paracoccus sanguinis</name>
    <dbReference type="NCBI Taxonomy" id="1545044"/>
    <lineage>
        <taxon>Bacteria</taxon>
        <taxon>Pseudomonadati</taxon>
        <taxon>Pseudomonadota</taxon>
        <taxon>Alphaproteobacteria</taxon>
        <taxon>Rhodobacterales</taxon>
        <taxon>Paracoccaceae</taxon>
        <taxon>Paracoccus</taxon>
    </lineage>
</organism>
<dbReference type="STRING" id="1545044.SAMN05444276_1011282"/>
<proteinExistence type="predicted"/>
<evidence type="ECO:0000313" key="1">
    <source>
        <dbReference type="EMBL" id="SDW55454.1"/>
    </source>
</evidence>
<protein>
    <recommendedName>
        <fullName evidence="3">DUF296 domain-containing protein</fullName>
    </recommendedName>
</protein>
<gene>
    <name evidence="1" type="ORF">SAMN05444276_1011282</name>
</gene>
<name>A0A1H2UIU2_9RHOB</name>
<keyword evidence="2" id="KW-1185">Reference proteome</keyword>
<sequence length="307" mass="31663">MSAPAPPGRGRAAAGAAPGVAARPGYLGREETGRMVHPGPRAAERAVAVRARVEPVSGVLRAGETVMAGVARLFAEAGCRGGMVFLDGLTCEPLRYVLPALSTDGVHAAWYSDTHSLEDARIIRATASVGTRDGAAFLHGHGLWQAGRAPVAMGHLLPFESVVAADAPVTGLGARDAGFVARPDDETAFTLFQPEGGGAGDSLLARIAPGEDVVTSIEALAAAHGIIDARLHGLGSIDHVRFAQGGRMDCLATELRLHGAVLRAGRAQVGIEVVDIAGRIKSGELKRGANPVGVTLELLIEPMEDRP</sequence>
<dbReference type="Proteomes" id="UP000182944">
    <property type="component" value="Unassembled WGS sequence"/>
</dbReference>
<dbReference type="Gene3D" id="3.30.1330.80">
    <property type="entry name" value="Hypothetical protein, similar to alpha- acetolactate decarboxylase, domain 2"/>
    <property type="match status" value="2"/>
</dbReference>
<dbReference type="EMBL" id="FNNA01000001">
    <property type="protein sequence ID" value="SDW55454.1"/>
    <property type="molecule type" value="Genomic_DNA"/>
</dbReference>
<accession>A0A1H2UIU2</accession>
<dbReference type="SUPFAM" id="SSF117856">
    <property type="entry name" value="AF0104/ALDC/Ptd012-like"/>
    <property type="match status" value="2"/>
</dbReference>
<evidence type="ECO:0008006" key="3">
    <source>
        <dbReference type="Google" id="ProtNLM"/>
    </source>
</evidence>